<dbReference type="PANTHER" id="PTHR46586:SF3">
    <property type="entry name" value="ANKYRIN REPEAT-CONTAINING PROTEIN"/>
    <property type="match status" value="1"/>
</dbReference>
<name>A0A1Y2HX17_9FUNG</name>
<evidence type="ECO:0000313" key="2">
    <source>
        <dbReference type="EMBL" id="ORZ38494.1"/>
    </source>
</evidence>
<dbReference type="Gene3D" id="1.25.40.20">
    <property type="entry name" value="Ankyrin repeat-containing domain"/>
    <property type="match status" value="1"/>
</dbReference>
<evidence type="ECO:0000313" key="3">
    <source>
        <dbReference type="Proteomes" id="UP000193411"/>
    </source>
</evidence>
<keyword evidence="3" id="KW-1185">Reference proteome</keyword>
<sequence length="554" mass="62533">MNTGVLEWWKAQGLIAWPPVEALVRASREGRVDLLEWWMRHYAQHVREIPEGVLEAAAAPGHVDVLRWWAQFATGGGAAAFAEKLPKVVELASWHGHVSVLDWWVEQLETAPMRLIKWPAVAVDRAAEQGNIHVLDWWFDHSTWSPQGFRLKINYKFALDWACAGGRLDVLEWFVTHQRHPELPRVCVLGLRSGNPCPLVCFPGAHARSISIACLDWRIKHGITTRFSAKGMVMLSQDGRRDVLDWISREHIEFACDELATDKASLGGHLDVLDWWLNKSGKDCKYPSLSALDTPHLPVLQWWADHFVSVEPEVDVSYRLCMSSHVDKKDILSWALQHSNVPETLIEHCVELCISKSDFNMLEYCLQTHPSETKRALTDFGLHTAMYHGQFGLLAFLEKHDILMPDQFADTVNHLCQSELTRLAQVGCLAFLDWIRRQKQHSQGRPFYVAQKDLDAARERGDLGFRRWVKSRQVEIREHAFVDIEVDFGDDVAGGEFENGFAVGLDDLPSVNDEDDGDDDAGVLVMYAEEDDFGGSEDSDGGGVDAGVLQAAKD</sequence>
<protein>
    <recommendedName>
        <fullName evidence="4">Ankyrin repeat-containing domain protein</fullName>
    </recommendedName>
</protein>
<dbReference type="InterPro" id="IPR036770">
    <property type="entry name" value="Ankyrin_rpt-contain_sf"/>
</dbReference>
<dbReference type="SUPFAM" id="SSF140860">
    <property type="entry name" value="Pseudo ankyrin repeat-like"/>
    <property type="match status" value="1"/>
</dbReference>
<reference evidence="2 3" key="1">
    <citation type="submission" date="2016-07" db="EMBL/GenBank/DDBJ databases">
        <title>Pervasive Adenine N6-methylation of Active Genes in Fungi.</title>
        <authorList>
            <consortium name="DOE Joint Genome Institute"/>
            <person name="Mondo S.J."/>
            <person name="Dannebaum R.O."/>
            <person name="Kuo R.C."/>
            <person name="Labutti K."/>
            <person name="Haridas S."/>
            <person name="Kuo A."/>
            <person name="Salamov A."/>
            <person name="Ahrendt S.R."/>
            <person name="Lipzen A."/>
            <person name="Sullivan W."/>
            <person name="Andreopoulos W.B."/>
            <person name="Clum A."/>
            <person name="Lindquist E."/>
            <person name="Daum C."/>
            <person name="Ramamoorthy G.K."/>
            <person name="Gryganskyi A."/>
            <person name="Culley D."/>
            <person name="Magnuson J.K."/>
            <person name="James T.Y."/>
            <person name="O'Malley M.A."/>
            <person name="Stajich J.E."/>
            <person name="Spatafora J.W."/>
            <person name="Visel A."/>
            <person name="Grigoriev I.V."/>
        </authorList>
    </citation>
    <scope>NUCLEOTIDE SEQUENCE [LARGE SCALE GENOMIC DNA]</scope>
    <source>
        <strain evidence="2 3">PL171</strain>
    </source>
</reference>
<dbReference type="InterPro" id="IPR052050">
    <property type="entry name" value="SecEffector_AnkRepeat"/>
</dbReference>
<comment type="caution">
    <text evidence="2">The sequence shown here is derived from an EMBL/GenBank/DDBJ whole genome shotgun (WGS) entry which is preliminary data.</text>
</comment>
<evidence type="ECO:0000256" key="1">
    <source>
        <dbReference type="SAM" id="MobiDB-lite"/>
    </source>
</evidence>
<organism evidence="2 3">
    <name type="scientific">Catenaria anguillulae PL171</name>
    <dbReference type="NCBI Taxonomy" id="765915"/>
    <lineage>
        <taxon>Eukaryota</taxon>
        <taxon>Fungi</taxon>
        <taxon>Fungi incertae sedis</taxon>
        <taxon>Blastocladiomycota</taxon>
        <taxon>Blastocladiomycetes</taxon>
        <taxon>Blastocladiales</taxon>
        <taxon>Catenariaceae</taxon>
        <taxon>Catenaria</taxon>
    </lineage>
</organism>
<feature type="non-terminal residue" evidence="2">
    <location>
        <position position="554"/>
    </location>
</feature>
<accession>A0A1Y2HX17</accession>
<dbReference type="Proteomes" id="UP000193411">
    <property type="component" value="Unassembled WGS sequence"/>
</dbReference>
<feature type="region of interest" description="Disordered" evidence="1">
    <location>
        <begin position="532"/>
        <end position="554"/>
    </location>
</feature>
<dbReference type="OrthoDB" id="60283at2759"/>
<dbReference type="EMBL" id="MCFL01000008">
    <property type="protein sequence ID" value="ORZ38494.1"/>
    <property type="molecule type" value="Genomic_DNA"/>
</dbReference>
<dbReference type="PANTHER" id="PTHR46586">
    <property type="entry name" value="ANKYRIN REPEAT-CONTAINING PROTEIN"/>
    <property type="match status" value="1"/>
</dbReference>
<gene>
    <name evidence="2" type="ORF">BCR44DRAFT_1428375</name>
</gene>
<dbReference type="STRING" id="765915.A0A1Y2HX17"/>
<evidence type="ECO:0008006" key="4">
    <source>
        <dbReference type="Google" id="ProtNLM"/>
    </source>
</evidence>
<dbReference type="AlphaFoldDB" id="A0A1Y2HX17"/>
<proteinExistence type="predicted"/>